<keyword evidence="3 5" id="KW-1133">Transmembrane helix</keyword>
<keyword evidence="7" id="KW-1185">Reference proteome</keyword>
<dbReference type="AlphaFoldDB" id="A0A8S9WNA3"/>
<dbReference type="InterPro" id="IPR000832">
    <property type="entry name" value="GPCR_2_secretin-like"/>
</dbReference>
<sequence length="131" mass="14687">MSSRSRKIVEMALKKAAAGEPDLDAICQKAVRAAVVLLPLLGITNFVNMMEAPLDRQVWEFALWSYTTHFLTSFQGTFVAALYCFMNGEVRAVIRKSIYTYLLLRPAQFTPRRNSAYVSVGCSRPPDPPPE</sequence>
<feature type="transmembrane region" description="Helical" evidence="5">
    <location>
        <begin position="61"/>
        <end position="86"/>
    </location>
</feature>
<evidence type="ECO:0000256" key="1">
    <source>
        <dbReference type="ARBA" id="ARBA00004141"/>
    </source>
</evidence>
<evidence type="ECO:0000256" key="5">
    <source>
        <dbReference type="SAM" id="Phobius"/>
    </source>
</evidence>
<evidence type="ECO:0000256" key="2">
    <source>
        <dbReference type="ARBA" id="ARBA00022692"/>
    </source>
</evidence>
<dbReference type="GO" id="GO:0005886">
    <property type="term" value="C:plasma membrane"/>
    <property type="evidence" value="ECO:0007669"/>
    <property type="project" value="TreeGrafter"/>
</dbReference>
<proteinExistence type="predicted"/>
<gene>
    <name evidence="6" type="ORF">GE061_008208</name>
</gene>
<comment type="caution">
    <text evidence="6">The sequence shown here is derived from an EMBL/GenBank/DDBJ whole genome shotgun (WGS) entry which is preliminary data.</text>
</comment>
<keyword evidence="2 5" id="KW-0812">Transmembrane</keyword>
<accession>A0A8S9WNA3</accession>
<name>A0A8S9WNA3_APOLU</name>
<evidence type="ECO:0000256" key="3">
    <source>
        <dbReference type="ARBA" id="ARBA00022989"/>
    </source>
</evidence>
<reference evidence="6" key="1">
    <citation type="journal article" date="2021" name="Mol. Ecol. Resour.">
        <title>Apolygus lucorum genome provides insights into omnivorousness and mesophyll feeding.</title>
        <authorList>
            <person name="Liu Y."/>
            <person name="Liu H."/>
            <person name="Wang H."/>
            <person name="Huang T."/>
            <person name="Liu B."/>
            <person name="Yang B."/>
            <person name="Yin L."/>
            <person name="Li B."/>
            <person name="Zhang Y."/>
            <person name="Zhang S."/>
            <person name="Jiang F."/>
            <person name="Zhang X."/>
            <person name="Ren Y."/>
            <person name="Wang B."/>
            <person name="Wang S."/>
            <person name="Lu Y."/>
            <person name="Wu K."/>
            <person name="Fan W."/>
            <person name="Wang G."/>
        </authorList>
    </citation>
    <scope>NUCLEOTIDE SEQUENCE</scope>
    <source>
        <strain evidence="6">12Hb</strain>
    </source>
</reference>
<comment type="subcellular location">
    <subcellularLocation>
        <location evidence="1">Membrane</location>
        <topology evidence="1">Multi-pass membrane protein</topology>
    </subcellularLocation>
</comment>
<dbReference type="PANTHER" id="PTHR45620:SF17">
    <property type="entry name" value="PDF RECEPTOR"/>
    <property type="match status" value="1"/>
</dbReference>
<dbReference type="Gene3D" id="1.20.1070.10">
    <property type="entry name" value="Rhodopsin 7-helix transmembrane proteins"/>
    <property type="match status" value="1"/>
</dbReference>
<dbReference type="InterPro" id="IPR050332">
    <property type="entry name" value="GPCR_2"/>
</dbReference>
<dbReference type="PRINTS" id="PR00249">
    <property type="entry name" value="GPCRSECRETIN"/>
</dbReference>
<dbReference type="PANTHER" id="PTHR45620">
    <property type="entry name" value="PDF RECEPTOR-LIKE PROTEIN-RELATED"/>
    <property type="match status" value="1"/>
</dbReference>
<evidence type="ECO:0000313" key="6">
    <source>
        <dbReference type="EMBL" id="KAF6198460.1"/>
    </source>
</evidence>
<evidence type="ECO:0000313" key="7">
    <source>
        <dbReference type="Proteomes" id="UP000466442"/>
    </source>
</evidence>
<keyword evidence="4 5" id="KW-0472">Membrane</keyword>
<dbReference type="EMBL" id="WIXP02000016">
    <property type="protein sequence ID" value="KAF6198460.1"/>
    <property type="molecule type" value="Genomic_DNA"/>
</dbReference>
<organism evidence="6 7">
    <name type="scientific">Apolygus lucorum</name>
    <name type="common">Small green plant bug</name>
    <name type="synonym">Lygocoris lucorum</name>
    <dbReference type="NCBI Taxonomy" id="248454"/>
    <lineage>
        <taxon>Eukaryota</taxon>
        <taxon>Metazoa</taxon>
        <taxon>Ecdysozoa</taxon>
        <taxon>Arthropoda</taxon>
        <taxon>Hexapoda</taxon>
        <taxon>Insecta</taxon>
        <taxon>Pterygota</taxon>
        <taxon>Neoptera</taxon>
        <taxon>Paraneoptera</taxon>
        <taxon>Hemiptera</taxon>
        <taxon>Heteroptera</taxon>
        <taxon>Panheteroptera</taxon>
        <taxon>Cimicomorpha</taxon>
        <taxon>Miridae</taxon>
        <taxon>Mirini</taxon>
        <taxon>Apolygus</taxon>
    </lineage>
</organism>
<protein>
    <recommendedName>
        <fullName evidence="8">G-protein coupled receptors family 2 profile 2 domain-containing protein</fullName>
    </recommendedName>
</protein>
<evidence type="ECO:0000256" key="4">
    <source>
        <dbReference type="ARBA" id="ARBA00023136"/>
    </source>
</evidence>
<feature type="transmembrane region" description="Helical" evidence="5">
    <location>
        <begin position="30"/>
        <end position="49"/>
    </location>
</feature>
<dbReference type="OrthoDB" id="5967113at2759"/>
<dbReference type="Pfam" id="PF00002">
    <property type="entry name" value="7tm_2"/>
    <property type="match status" value="1"/>
</dbReference>
<dbReference type="GO" id="GO:0007188">
    <property type="term" value="P:adenylate cyclase-modulating G protein-coupled receptor signaling pathway"/>
    <property type="evidence" value="ECO:0007669"/>
    <property type="project" value="TreeGrafter"/>
</dbReference>
<dbReference type="GO" id="GO:0008528">
    <property type="term" value="F:G protein-coupled peptide receptor activity"/>
    <property type="evidence" value="ECO:0007669"/>
    <property type="project" value="TreeGrafter"/>
</dbReference>
<evidence type="ECO:0008006" key="8">
    <source>
        <dbReference type="Google" id="ProtNLM"/>
    </source>
</evidence>
<dbReference type="Proteomes" id="UP000466442">
    <property type="component" value="Linkage Group LG16"/>
</dbReference>